<proteinExistence type="predicted"/>
<dbReference type="SUPFAM" id="SSF54928">
    <property type="entry name" value="RNA-binding domain, RBD"/>
    <property type="match status" value="1"/>
</dbReference>
<feature type="region of interest" description="Disordered" evidence="1">
    <location>
        <begin position="1"/>
        <end position="23"/>
    </location>
</feature>
<evidence type="ECO:0000313" key="3">
    <source>
        <dbReference type="Proteomes" id="UP001320245"/>
    </source>
</evidence>
<protein>
    <submittedName>
        <fullName evidence="2">Uncharacterized protein</fullName>
    </submittedName>
</protein>
<organism evidence="2 3">
    <name type="scientific">Cytospora paraplurivora</name>
    <dbReference type="NCBI Taxonomy" id="2898453"/>
    <lineage>
        <taxon>Eukaryota</taxon>
        <taxon>Fungi</taxon>
        <taxon>Dikarya</taxon>
        <taxon>Ascomycota</taxon>
        <taxon>Pezizomycotina</taxon>
        <taxon>Sordariomycetes</taxon>
        <taxon>Sordariomycetidae</taxon>
        <taxon>Diaporthales</taxon>
        <taxon>Cytosporaceae</taxon>
        <taxon>Cytospora</taxon>
    </lineage>
</organism>
<gene>
    <name evidence="2" type="ORF">SLS53_000671</name>
</gene>
<dbReference type="AlphaFoldDB" id="A0AAN9UIF8"/>
<evidence type="ECO:0000313" key="2">
    <source>
        <dbReference type="EMBL" id="KAK7748650.1"/>
    </source>
</evidence>
<reference evidence="2 3" key="1">
    <citation type="journal article" date="2023" name="PLoS ONE">
        <title>Cytospora paraplurivora sp. nov. isolated from orchards with fruit tree decline syndrome in Ontario, Canada.</title>
        <authorList>
            <person name="Ilyukhin E."/>
            <person name="Nguyen H.D.T."/>
            <person name="Castle A.J."/>
            <person name="Ellouze W."/>
        </authorList>
    </citation>
    <scope>NUCLEOTIDE SEQUENCE [LARGE SCALE GENOMIC DNA]</scope>
    <source>
        <strain evidence="2 3">FDS-564</strain>
    </source>
</reference>
<dbReference type="EMBL" id="JAJSPL020000002">
    <property type="protein sequence ID" value="KAK7748650.1"/>
    <property type="molecule type" value="Genomic_DNA"/>
</dbReference>
<accession>A0AAN9UIF8</accession>
<dbReference type="Proteomes" id="UP001320245">
    <property type="component" value="Unassembled WGS sequence"/>
</dbReference>
<evidence type="ECO:0000256" key="1">
    <source>
        <dbReference type="SAM" id="MobiDB-lite"/>
    </source>
</evidence>
<dbReference type="GO" id="GO:0003676">
    <property type="term" value="F:nucleic acid binding"/>
    <property type="evidence" value="ECO:0007669"/>
    <property type="project" value="InterPro"/>
</dbReference>
<sequence length="304" mass="34048">MTGVTPRVLPPPGLHHYHTTSLPTNGGSGAPCSLVMGNIDRHGDPMVANHSTYSSLGEAYERVRLGFSPAYNGDPHLERNRSANVSNDLNCSLFLVNLPPDLTTTRLIAAVHAMGPTGRIYATHINAPEPDRQHYGCAAKVIFFERQAAQTFFSLCEQYGFVVDGCTARVMWNRIKTAEQAHSRVTTRVLLIGGHRDFINPEALTAYFRTKLQFQVDRIIPHTDGMDGENAVIEYRFGSFRCQAEAAKMALMREHQDVRCFFHPDPCDPSHPDWTEADFRRVRYGVGHLQNPLGAVREDEEEEQ</sequence>
<keyword evidence="3" id="KW-1185">Reference proteome</keyword>
<comment type="caution">
    <text evidence="2">The sequence shown here is derived from an EMBL/GenBank/DDBJ whole genome shotgun (WGS) entry which is preliminary data.</text>
</comment>
<name>A0AAN9UIF8_9PEZI</name>
<dbReference type="InterPro" id="IPR035979">
    <property type="entry name" value="RBD_domain_sf"/>
</dbReference>